<sequence length="558" mass="64119">MPNFSNNPYAVLFEEEGSDTATVLKQASQYFNVGMKPCWAGDKIHTAEHPLNGEDVPLYEYFLVLDPNGLRYILDSSSEHYPPWYYPWEEPPRPKDISWFYGRGQMGPFFSSPFAEGYPPTHHVFYDEKEAIKFRVKVHELLFTLLYALPASVPDLFEDMLPYVRWDDQFGYVWTENGNMKKPIYFYAWLFADLIACSEVYGVLDQLADSIAALILAWPGIWKDIKDSPTLYLVIGSKLWSEEIFADALRHCVGSNIKLEAWSAAGTWTTAEVALLMHPLRQNLQYTIDVVNRLLPGLTLNEKIPARYLSEEHAPFFSATKGRKSQAQTITFLAKSIFDDWLNAQLYHRYGVYKPSNLRASCMAIRDAAGLEDPTTIFGPNVAGKIAGVFRLGRPEEPIKKVKELLVQLIKQAADIVVGRDGLLLPPSNNTYQSQEAKCMEGCDYFTTMTIRPDDFPWKWSCRWLDYEYTETRWPCTYNIVRPLFSRRWVECQCPGCRWPKPATDDWEYSDQVYEEIEAGEELAWVLEKASVKSSSELWLHAIGFHQDGNAPYRVVLP</sequence>
<dbReference type="EMBL" id="JAMKPW020000007">
    <property type="protein sequence ID" value="KAK8216688.1"/>
    <property type="molecule type" value="Genomic_DNA"/>
</dbReference>
<organism evidence="1 2">
    <name type="scientific">Zalaria obscura</name>
    <dbReference type="NCBI Taxonomy" id="2024903"/>
    <lineage>
        <taxon>Eukaryota</taxon>
        <taxon>Fungi</taxon>
        <taxon>Dikarya</taxon>
        <taxon>Ascomycota</taxon>
        <taxon>Pezizomycotina</taxon>
        <taxon>Dothideomycetes</taxon>
        <taxon>Dothideomycetidae</taxon>
        <taxon>Dothideales</taxon>
        <taxon>Zalariaceae</taxon>
        <taxon>Zalaria</taxon>
    </lineage>
</organism>
<accession>A0ACC3SJI4</accession>
<evidence type="ECO:0000313" key="2">
    <source>
        <dbReference type="Proteomes" id="UP001320706"/>
    </source>
</evidence>
<proteinExistence type="predicted"/>
<comment type="caution">
    <text evidence="1">The sequence shown here is derived from an EMBL/GenBank/DDBJ whole genome shotgun (WGS) entry which is preliminary data.</text>
</comment>
<dbReference type="Proteomes" id="UP001320706">
    <property type="component" value="Unassembled WGS sequence"/>
</dbReference>
<evidence type="ECO:0000313" key="1">
    <source>
        <dbReference type="EMBL" id="KAK8216688.1"/>
    </source>
</evidence>
<name>A0ACC3SJI4_9PEZI</name>
<reference evidence="1" key="1">
    <citation type="submission" date="2024-02" db="EMBL/GenBank/DDBJ databases">
        <title>Metagenome Assembled Genome of Zalaria obscura JY119.</title>
        <authorList>
            <person name="Vighnesh L."/>
            <person name="Jagadeeshwari U."/>
            <person name="Venkata Ramana C."/>
            <person name="Sasikala C."/>
        </authorList>
    </citation>
    <scope>NUCLEOTIDE SEQUENCE</scope>
    <source>
        <strain evidence="1">JY119</strain>
    </source>
</reference>
<protein>
    <submittedName>
        <fullName evidence="1">Uncharacterized protein</fullName>
    </submittedName>
</protein>
<gene>
    <name evidence="1" type="ORF">M8818_001651</name>
</gene>
<keyword evidence="2" id="KW-1185">Reference proteome</keyword>